<evidence type="ECO:0000313" key="1">
    <source>
        <dbReference type="EMBL" id="MDQ0497262.1"/>
    </source>
</evidence>
<dbReference type="Proteomes" id="UP001242811">
    <property type="component" value="Unassembled WGS sequence"/>
</dbReference>
<proteinExistence type="predicted"/>
<organism evidence="1 2">
    <name type="scientific">Paenibacillus brasilensis</name>
    <dbReference type="NCBI Taxonomy" id="128574"/>
    <lineage>
        <taxon>Bacteria</taxon>
        <taxon>Bacillati</taxon>
        <taxon>Bacillota</taxon>
        <taxon>Bacilli</taxon>
        <taxon>Bacillales</taxon>
        <taxon>Paenibacillaceae</taxon>
        <taxon>Paenibacillus</taxon>
    </lineage>
</organism>
<dbReference type="EMBL" id="JAUSWA010000064">
    <property type="protein sequence ID" value="MDQ0497262.1"/>
    <property type="molecule type" value="Genomic_DNA"/>
</dbReference>
<accession>A0ABU0L7I7</accession>
<keyword evidence="2" id="KW-1185">Reference proteome</keyword>
<gene>
    <name evidence="1" type="ORF">QOZ95_005481</name>
</gene>
<protein>
    <submittedName>
        <fullName evidence="1">Uncharacterized protein</fullName>
    </submittedName>
</protein>
<reference evidence="1 2" key="1">
    <citation type="submission" date="2023-07" db="EMBL/GenBank/DDBJ databases">
        <title>Genomic Encyclopedia of Type Strains, Phase IV (KMG-IV): sequencing the most valuable type-strain genomes for metagenomic binning, comparative biology and taxonomic classification.</title>
        <authorList>
            <person name="Goeker M."/>
        </authorList>
    </citation>
    <scope>NUCLEOTIDE SEQUENCE [LARGE SCALE GENOMIC DNA]</scope>
    <source>
        <strain evidence="1 2">DSM 14914</strain>
    </source>
</reference>
<comment type="caution">
    <text evidence="1">The sequence shown here is derived from an EMBL/GenBank/DDBJ whole genome shotgun (WGS) entry which is preliminary data.</text>
</comment>
<name>A0ABU0L7I7_9BACL</name>
<sequence>MKKALVSVMMIFALVSIVLPISGFTSGGSITTFSPSNHGWN</sequence>
<evidence type="ECO:0000313" key="2">
    <source>
        <dbReference type="Proteomes" id="UP001242811"/>
    </source>
</evidence>